<keyword evidence="3" id="KW-1185">Reference proteome</keyword>
<proteinExistence type="predicted"/>
<evidence type="ECO:0000313" key="3">
    <source>
        <dbReference type="Proteomes" id="UP000193944"/>
    </source>
</evidence>
<comment type="caution">
    <text evidence="2">The sequence shown here is derived from an EMBL/GenBank/DDBJ whole genome shotgun (WGS) entry which is preliminary data.</text>
</comment>
<reference evidence="2 3" key="2">
    <citation type="submission" date="2016-08" db="EMBL/GenBank/DDBJ databases">
        <title>Pervasive Adenine N6-methylation of Active Genes in Fungi.</title>
        <authorList>
            <consortium name="DOE Joint Genome Institute"/>
            <person name="Mondo S.J."/>
            <person name="Dannebaum R.O."/>
            <person name="Kuo R.C."/>
            <person name="Labutti K."/>
            <person name="Haridas S."/>
            <person name="Kuo A."/>
            <person name="Salamov A."/>
            <person name="Ahrendt S.R."/>
            <person name="Lipzen A."/>
            <person name="Sullivan W."/>
            <person name="Andreopoulos W.B."/>
            <person name="Clum A."/>
            <person name="Lindquist E."/>
            <person name="Daum C."/>
            <person name="Ramamoorthy G.K."/>
            <person name="Gryganskyi A."/>
            <person name="Culley D."/>
            <person name="Magnuson J.K."/>
            <person name="James T.Y."/>
            <person name="O'Malley M.A."/>
            <person name="Stajich J.E."/>
            <person name="Spatafora J.W."/>
            <person name="Visel A."/>
            <person name="Grigoriev I.V."/>
        </authorList>
    </citation>
    <scope>NUCLEOTIDE SEQUENCE [LARGE SCALE GENOMIC DNA]</scope>
    <source>
        <strain evidence="2 3">S4</strain>
    </source>
</reference>
<name>A0A1Y1WPK0_9FUNG</name>
<dbReference type="EMBL" id="MCFG01000372">
    <property type="protein sequence ID" value="ORX75186.1"/>
    <property type="molecule type" value="Genomic_DNA"/>
</dbReference>
<protein>
    <submittedName>
        <fullName evidence="2">Uncharacterized protein</fullName>
    </submittedName>
</protein>
<keyword evidence="1" id="KW-1133">Transmembrane helix</keyword>
<keyword evidence="1" id="KW-0812">Transmembrane</keyword>
<dbReference type="Proteomes" id="UP000193944">
    <property type="component" value="Unassembled WGS sequence"/>
</dbReference>
<reference evidence="2 3" key="1">
    <citation type="submission" date="2016-08" db="EMBL/GenBank/DDBJ databases">
        <title>A Parts List for Fungal Cellulosomes Revealed by Comparative Genomics.</title>
        <authorList>
            <consortium name="DOE Joint Genome Institute"/>
            <person name="Haitjema C.H."/>
            <person name="Gilmore S.P."/>
            <person name="Henske J.K."/>
            <person name="Solomon K.V."/>
            <person name="De Groot R."/>
            <person name="Kuo A."/>
            <person name="Mondo S.J."/>
            <person name="Salamov A.A."/>
            <person name="Labutti K."/>
            <person name="Zhao Z."/>
            <person name="Chiniquy J."/>
            <person name="Barry K."/>
            <person name="Brewer H.M."/>
            <person name="Purvine S.O."/>
            <person name="Wright A.T."/>
            <person name="Boxma B."/>
            <person name="Van Alen T."/>
            <person name="Hackstein J.H."/>
            <person name="Baker S.E."/>
            <person name="Grigoriev I.V."/>
            <person name="O'Malley M.A."/>
        </authorList>
    </citation>
    <scope>NUCLEOTIDE SEQUENCE [LARGE SCALE GENOMIC DNA]</scope>
    <source>
        <strain evidence="2 3">S4</strain>
    </source>
</reference>
<feature type="transmembrane region" description="Helical" evidence="1">
    <location>
        <begin position="72"/>
        <end position="92"/>
    </location>
</feature>
<gene>
    <name evidence="2" type="ORF">BCR32DRAFT_249736</name>
</gene>
<feature type="transmembrane region" description="Helical" evidence="1">
    <location>
        <begin position="7"/>
        <end position="25"/>
    </location>
</feature>
<keyword evidence="1" id="KW-0472">Membrane</keyword>
<organism evidence="2 3">
    <name type="scientific">Anaeromyces robustus</name>
    <dbReference type="NCBI Taxonomy" id="1754192"/>
    <lineage>
        <taxon>Eukaryota</taxon>
        <taxon>Fungi</taxon>
        <taxon>Fungi incertae sedis</taxon>
        <taxon>Chytridiomycota</taxon>
        <taxon>Chytridiomycota incertae sedis</taxon>
        <taxon>Neocallimastigomycetes</taxon>
        <taxon>Neocallimastigales</taxon>
        <taxon>Neocallimastigaceae</taxon>
        <taxon>Anaeromyces</taxon>
    </lineage>
</organism>
<evidence type="ECO:0000256" key="1">
    <source>
        <dbReference type="SAM" id="Phobius"/>
    </source>
</evidence>
<sequence length="121" mass="13983">MTVIKPVILIAKFIYLVMGYLNYVVKDVLKLLRYLFLLLIIISAIPVPKTLTPIFKSPMFLRFFSWIRNYTTFLLVLFVSNNTIIIIIGNSITELRLKYTSFCLFINKSSISSKSKIFSSS</sequence>
<evidence type="ECO:0000313" key="2">
    <source>
        <dbReference type="EMBL" id="ORX75186.1"/>
    </source>
</evidence>
<accession>A0A1Y1WPK0</accession>
<dbReference type="AlphaFoldDB" id="A0A1Y1WPK0"/>
<feature type="transmembrane region" description="Helical" evidence="1">
    <location>
        <begin position="31"/>
        <end position="51"/>
    </location>
</feature>